<feature type="compositionally biased region" description="Polar residues" evidence="2">
    <location>
        <begin position="734"/>
        <end position="753"/>
    </location>
</feature>
<feature type="region of interest" description="Disordered" evidence="2">
    <location>
        <begin position="818"/>
        <end position="878"/>
    </location>
</feature>
<organism evidence="3 4">
    <name type="scientific">Pythium insidiosum</name>
    <name type="common">Pythiosis disease agent</name>
    <dbReference type="NCBI Taxonomy" id="114742"/>
    <lineage>
        <taxon>Eukaryota</taxon>
        <taxon>Sar</taxon>
        <taxon>Stramenopiles</taxon>
        <taxon>Oomycota</taxon>
        <taxon>Peronosporomycetes</taxon>
        <taxon>Pythiales</taxon>
        <taxon>Pythiaceae</taxon>
        <taxon>Pythium</taxon>
    </lineage>
</organism>
<feature type="region of interest" description="Disordered" evidence="2">
    <location>
        <begin position="1"/>
        <end position="32"/>
    </location>
</feature>
<feature type="compositionally biased region" description="Polar residues" evidence="2">
    <location>
        <begin position="850"/>
        <end position="860"/>
    </location>
</feature>
<feature type="compositionally biased region" description="Low complexity" evidence="2">
    <location>
        <begin position="68"/>
        <end position="80"/>
    </location>
</feature>
<feature type="coiled-coil region" evidence="1">
    <location>
        <begin position="569"/>
        <end position="624"/>
    </location>
</feature>
<name>A0AAD5MDM5_PYTIN</name>
<reference evidence="3" key="1">
    <citation type="submission" date="2021-12" db="EMBL/GenBank/DDBJ databases">
        <title>Prjna785345.</title>
        <authorList>
            <person name="Rujirawat T."/>
            <person name="Krajaejun T."/>
        </authorList>
    </citation>
    <scope>NUCLEOTIDE SEQUENCE</scope>
    <source>
        <strain evidence="3">Pi057C3</strain>
    </source>
</reference>
<evidence type="ECO:0000313" key="3">
    <source>
        <dbReference type="EMBL" id="KAJ0403955.1"/>
    </source>
</evidence>
<dbReference type="AlphaFoldDB" id="A0AAD5MDM5"/>
<keyword evidence="1" id="KW-0175">Coiled coil</keyword>
<feature type="compositionally biased region" description="Low complexity" evidence="2">
    <location>
        <begin position="820"/>
        <end position="836"/>
    </location>
</feature>
<protein>
    <recommendedName>
        <fullName evidence="5">Fas-binding factor 1</fullName>
    </recommendedName>
</protein>
<feature type="region of interest" description="Disordered" evidence="2">
    <location>
        <begin position="191"/>
        <end position="215"/>
    </location>
</feature>
<evidence type="ECO:0000256" key="2">
    <source>
        <dbReference type="SAM" id="MobiDB-lite"/>
    </source>
</evidence>
<feature type="coiled-coil region" evidence="1">
    <location>
        <begin position="667"/>
        <end position="701"/>
    </location>
</feature>
<comment type="caution">
    <text evidence="3">The sequence shown here is derived from an EMBL/GenBank/DDBJ whole genome shotgun (WGS) entry which is preliminary data.</text>
</comment>
<proteinExistence type="predicted"/>
<evidence type="ECO:0000313" key="4">
    <source>
        <dbReference type="Proteomes" id="UP001209570"/>
    </source>
</evidence>
<evidence type="ECO:0000256" key="1">
    <source>
        <dbReference type="SAM" id="Coils"/>
    </source>
</evidence>
<dbReference type="EMBL" id="JAKCXM010000072">
    <property type="protein sequence ID" value="KAJ0403955.1"/>
    <property type="molecule type" value="Genomic_DNA"/>
</dbReference>
<evidence type="ECO:0008006" key="5">
    <source>
        <dbReference type="Google" id="ProtNLM"/>
    </source>
</evidence>
<keyword evidence="4" id="KW-1185">Reference proteome</keyword>
<feature type="region of interest" description="Disordered" evidence="2">
    <location>
        <begin position="63"/>
        <end position="144"/>
    </location>
</feature>
<feature type="coiled-coil region" evidence="1">
    <location>
        <begin position="305"/>
        <end position="374"/>
    </location>
</feature>
<feature type="compositionally biased region" description="Basic and acidic residues" evidence="2">
    <location>
        <begin position="17"/>
        <end position="29"/>
    </location>
</feature>
<sequence length="878" mass="97915">MSSSLVSGLIPIAGAGKGDRGSDGGKKADLTGGLISIGASASSRPGGDDLDFGDFDVDDLLLDDASKGGKSSKPKSSGRSESPRKKQSSSSKKKDSSKKKSKKSSSLEDSVSELDAEDTTVSSKKKSAFDDDDAFLGPPVKKTNRLDDEFARMLGLEDELSTLIVGTPSKVREVEFELSKDELLEEILSSPAASPSAAARDAKMPNTEGVPISPTSMSVTSASVAVTPAQAPPTTTPATVVVRDIGAEMELQRRHDIALDSLRAAHAAVIGELRGEMDSVRTRLVETTERLHTVTTERDALSVTSQLAQRDAGTLREQLDALQREHARVVLDLHTAEAQRERAARDHASLMTQHERLEAQLEGLQQALVDEKSAHQMTQLELAQQKRDLELRETLDAQRERQQMQRLHVQLQSSLAQLEMLRAQLGDDEQVQREVESASRLRMISSLEATSRAYAQQTESDCQRLSSLLGTLEATLRHARQAHLEEKERLAQEQRRLDVLSAHFQAQTNVLHEQSDAHAQRLAASLQGSLQDVRVADARLSARRTKLEQDEAALFEERARFAAHRESWLEEQSRRRLELQEREDQLAAEWRTLRAEQEAFERELESHDEAFQALNCQRMEVERERDQVAAAARHVAEMALRLDELLQHAVAQEQAAKVERVAIENERRGWQSREHELREERQRLEARESRLHAQLRQMETARRRWHDERRVALQRLGTKTNIETPSSRIRVENTETNAKQFIQPTRSTDSSTRVVAPVAPVASTQSPTPAKHDGPSPDPSGLTPEFRRLIEENWAKLQSDVDPTDAALRKERLWLHSLGLQSPQSPQPPLQSLSQPRPQPQPQSKPRPSTQLPTPLTRGNPQRLPPPPPRAPLVRVQL</sequence>
<feature type="region of interest" description="Disordered" evidence="2">
    <location>
        <begin position="731"/>
        <end position="784"/>
    </location>
</feature>
<gene>
    <name evidence="3" type="ORF">P43SY_009448</name>
</gene>
<dbReference type="Proteomes" id="UP001209570">
    <property type="component" value="Unassembled WGS sequence"/>
</dbReference>
<accession>A0AAD5MDM5</accession>